<accession>A0A6A4CDC6</accession>
<reference evidence="3 4" key="1">
    <citation type="submission" date="2018-08" db="EMBL/GenBank/DDBJ databases">
        <title>Genomic investigation of the strawberry pathogen Phytophthora fragariae indicates pathogenicity is determined by transcriptional variation in three key races.</title>
        <authorList>
            <person name="Adams T.M."/>
            <person name="Armitage A.D."/>
            <person name="Sobczyk M.K."/>
            <person name="Bates H.J."/>
            <person name="Dunwell J.M."/>
            <person name="Nellist C.F."/>
            <person name="Harrison R.J."/>
        </authorList>
    </citation>
    <scope>NUCLEOTIDE SEQUENCE [LARGE SCALE GENOMIC DNA]</scope>
    <source>
        <strain evidence="3 4">SCRP333</strain>
    </source>
</reference>
<feature type="region of interest" description="Disordered" evidence="1">
    <location>
        <begin position="91"/>
        <end position="115"/>
    </location>
</feature>
<gene>
    <name evidence="3" type="ORF">PR003_g25778</name>
</gene>
<dbReference type="AlphaFoldDB" id="A0A6A4CDC6"/>
<evidence type="ECO:0000256" key="1">
    <source>
        <dbReference type="SAM" id="MobiDB-lite"/>
    </source>
</evidence>
<keyword evidence="4" id="KW-1185">Reference proteome</keyword>
<organism evidence="3 4">
    <name type="scientific">Phytophthora rubi</name>
    <dbReference type="NCBI Taxonomy" id="129364"/>
    <lineage>
        <taxon>Eukaryota</taxon>
        <taxon>Sar</taxon>
        <taxon>Stramenopiles</taxon>
        <taxon>Oomycota</taxon>
        <taxon>Peronosporomycetes</taxon>
        <taxon>Peronosporales</taxon>
        <taxon>Peronosporaceae</taxon>
        <taxon>Phytophthora</taxon>
    </lineage>
</organism>
<sequence>MQSLWMTESSTVTHMDRLLGFYSNKTPVTKAMELMSEPKLVHKTPDAMRYAWAWELVTFAIEHPAWCGGYHAADLAVVECGKTNHLKADCRGGSGSGSEKVSLAVGRADKSNSGTDESWILDSGSSVHSVSDLSLLHDAKKCSDTWTTANGSTRNVTCKGTAVIRTMIDGVDVEVDPTNVYFCKKVASNIISYASLEEKGTYLVQRGAKSNVERAVDRKRVFEVQREGRVLLVDGIGGCGRRERVNVVSPVAESSSDDAA</sequence>
<feature type="domain" description="Retrovirus-related Pol polyprotein from transposon TNT 1-94-like beta-barrel" evidence="2">
    <location>
        <begin position="119"/>
        <end position="200"/>
    </location>
</feature>
<evidence type="ECO:0000313" key="4">
    <source>
        <dbReference type="Proteomes" id="UP000434957"/>
    </source>
</evidence>
<dbReference type="Pfam" id="PF22936">
    <property type="entry name" value="Pol_BBD"/>
    <property type="match status" value="1"/>
</dbReference>
<protein>
    <recommendedName>
        <fullName evidence="2">Retrovirus-related Pol polyprotein from transposon TNT 1-94-like beta-barrel domain-containing protein</fullName>
    </recommendedName>
</protein>
<dbReference type="EMBL" id="QXFT01003172">
    <property type="protein sequence ID" value="KAE9288536.1"/>
    <property type="molecule type" value="Genomic_DNA"/>
</dbReference>
<name>A0A6A4CDC6_9STRA</name>
<dbReference type="Proteomes" id="UP000434957">
    <property type="component" value="Unassembled WGS sequence"/>
</dbReference>
<dbReference type="InterPro" id="IPR054722">
    <property type="entry name" value="PolX-like_BBD"/>
</dbReference>
<evidence type="ECO:0000313" key="3">
    <source>
        <dbReference type="EMBL" id="KAE9288536.1"/>
    </source>
</evidence>
<comment type="caution">
    <text evidence="3">The sequence shown here is derived from an EMBL/GenBank/DDBJ whole genome shotgun (WGS) entry which is preliminary data.</text>
</comment>
<proteinExistence type="predicted"/>
<evidence type="ECO:0000259" key="2">
    <source>
        <dbReference type="Pfam" id="PF22936"/>
    </source>
</evidence>